<proteinExistence type="inferred from homology"/>
<evidence type="ECO:0000256" key="1">
    <source>
        <dbReference type="ARBA" id="ARBA00008609"/>
    </source>
</evidence>
<evidence type="ECO:0000256" key="2">
    <source>
        <dbReference type="ARBA" id="ARBA00022576"/>
    </source>
</evidence>
<dbReference type="Pfam" id="PF01571">
    <property type="entry name" value="GCV_T"/>
    <property type="match status" value="1"/>
</dbReference>
<feature type="domain" description="GCVT N-terminal" evidence="5">
    <location>
        <begin position="427"/>
        <end position="698"/>
    </location>
</feature>
<dbReference type="Gene3D" id="3.30.1360.120">
    <property type="entry name" value="Probable tRNA modification gtpase trme, domain 1"/>
    <property type="match status" value="1"/>
</dbReference>
<protein>
    <submittedName>
        <fullName evidence="8">FAD-dependent oxidoreductase</fullName>
    </submittedName>
</protein>
<keyword evidence="2" id="KW-0032">Aminotransferase</keyword>
<dbReference type="SUPFAM" id="SSF51905">
    <property type="entry name" value="FAD/NAD(P)-binding domain"/>
    <property type="match status" value="1"/>
</dbReference>
<dbReference type="Gene3D" id="3.30.9.10">
    <property type="entry name" value="D-Amino Acid Oxidase, subunit A, domain 2"/>
    <property type="match status" value="1"/>
</dbReference>
<dbReference type="InterPro" id="IPR027266">
    <property type="entry name" value="TrmE/GcvT-like"/>
</dbReference>
<comment type="caution">
    <text evidence="8">The sequence shown here is derived from an EMBL/GenBank/DDBJ whole genome shotgun (WGS) entry which is preliminary data.</text>
</comment>
<dbReference type="EMBL" id="SHNP01000002">
    <property type="protein sequence ID" value="MCX2973378.1"/>
    <property type="molecule type" value="Genomic_DNA"/>
</dbReference>
<keyword evidence="2" id="KW-0808">Transferase</keyword>
<reference evidence="8" key="1">
    <citation type="submission" date="2019-02" db="EMBL/GenBank/DDBJ databases">
        <authorList>
            <person name="Li S.-H."/>
        </authorList>
    </citation>
    <scope>NUCLEOTIDE SEQUENCE</scope>
    <source>
        <strain evidence="8">IMCC8485</strain>
    </source>
</reference>
<evidence type="ECO:0000313" key="9">
    <source>
        <dbReference type="Proteomes" id="UP001143307"/>
    </source>
</evidence>
<dbReference type="InterPro" id="IPR013977">
    <property type="entry name" value="GcvT_C"/>
</dbReference>
<dbReference type="PANTHER" id="PTHR43757:SF2">
    <property type="entry name" value="AMINOMETHYLTRANSFERASE, MITOCHONDRIAL"/>
    <property type="match status" value="1"/>
</dbReference>
<dbReference type="InterPro" id="IPR029043">
    <property type="entry name" value="GcvT/YgfZ_C"/>
</dbReference>
<dbReference type="Gene3D" id="3.50.50.60">
    <property type="entry name" value="FAD/NAD(P)-binding domain"/>
    <property type="match status" value="1"/>
</dbReference>
<dbReference type="Pfam" id="PF01266">
    <property type="entry name" value="DAO"/>
    <property type="match status" value="1"/>
</dbReference>
<evidence type="ECO:0000256" key="3">
    <source>
        <dbReference type="ARBA" id="ARBA00023002"/>
    </source>
</evidence>
<dbReference type="SUPFAM" id="SSF103025">
    <property type="entry name" value="Folate-binding domain"/>
    <property type="match status" value="1"/>
</dbReference>
<feature type="domain" description="FAD dependent oxidoreductase central" evidence="7">
    <location>
        <begin position="368"/>
        <end position="422"/>
    </location>
</feature>
<gene>
    <name evidence="8" type="ORF">EYC87_07235</name>
</gene>
<evidence type="ECO:0000259" key="5">
    <source>
        <dbReference type="Pfam" id="PF01571"/>
    </source>
</evidence>
<organism evidence="8 9">
    <name type="scientific">Candidatus Seongchinamella marina</name>
    <dbReference type="NCBI Taxonomy" id="2518990"/>
    <lineage>
        <taxon>Bacteria</taxon>
        <taxon>Pseudomonadati</taxon>
        <taxon>Pseudomonadota</taxon>
        <taxon>Gammaproteobacteria</taxon>
        <taxon>Cellvibrionales</taxon>
        <taxon>Halieaceae</taxon>
        <taxon>Seongchinamella</taxon>
    </lineage>
</organism>
<evidence type="ECO:0000313" key="8">
    <source>
        <dbReference type="EMBL" id="MCX2973378.1"/>
    </source>
</evidence>
<dbReference type="RefSeq" id="WP_279252296.1">
    <property type="nucleotide sequence ID" value="NZ_SHNP01000002.1"/>
</dbReference>
<dbReference type="InterPro" id="IPR032503">
    <property type="entry name" value="FAO_M"/>
</dbReference>
<dbReference type="Proteomes" id="UP001143307">
    <property type="component" value="Unassembled WGS sequence"/>
</dbReference>
<dbReference type="Pfam" id="PF16350">
    <property type="entry name" value="FAO_M"/>
    <property type="match status" value="1"/>
</dbReference>
<keyword evidence="9" id="KW-1185">Reference proteome</keyword>
<evidence type="ECO:0000259" key="4">
    <source>
        <dbReference type="Pfam" id="PF01266"/>
    </source>
</evidence>
<sequence>MKSHAQVVIVGGGSLGISLLYHLTKEGWTDILLVEKGELTSGSTWHAAGLCSNFIGNMTVAKIHDYSIRLYNEILPAETGDPSVFHQTGSLRIGYSKLEEEWFHNLASRAKNVPCEFNIISKQEAQELHPFINFDDARIIASTPNDGHVDPSSVAMPLAQLAKAAGAAISRFNRVLEINALPSDEWDVVTEQGTVRAQHVVNAGGCFAPEVGAMVGVKIPLVNLEHQYLVTDSHPALASLARELPVVRDSRCAAYLRQEGQGLLIGPYENWGSKPWALKGMDWGFDRELFQGDLERLMPFLDRCMERMPIFSEVGVKTVINGPITHTPDDNVLVGPQAGLRNFWNLCGSSIGIAQGGIGKYLAQWMVHGQTELNMAPLDSRRFGAWADRNYCITKGIESYEVMYTAMGANENRAQGRVRRTSPLFGMLADKGAVHGVVAGYEKPLWFRTNEITSEASTWERSAAHPAVALECAAVQNAAGVIDISGSAKFEISGADAYTFLNRLSSNKLPGRDGRLGLTLFHGPNGGIMTEQSITRINEELFYLIGPIASEYRDLHWMQQHADGYVVDIKNCTDDLAAVLLTGPKSRDILQQLTADDLSNSALPWLSCRIITLDSAPVRVMRVSYAGELGYELHMPVYQMPSIYESLFRVGATMGLIDFGGYAFNSMRMEKMYRAWGNEFTEEISGVEAGMERFIDTDRDFIGKESILHRCSQGVDIQLAYLAFDDDIACECFGNEAVYHSGELVGLTTGGAYGHRVGRSLAFAYLKPAMVAQDVQLQVLTTSGMRNCHVEVGALYDPKNERLRG</sequence>
<evidence type="ECO:0000259" key="6">
    <source>
        <dbReference type="Pfam" id="PF08669"/>
    </source>
</evidence>
<dbReference type="SUPFAM" id="SSF101790">
    <property type="entry name" value="Aminomethyltransferase beta-barrel domain"/>
    <property type="match status" value="1"/>
</dbReference>
<dbReference type="SUPFAM" id="SSF54373">
    <property type="entry name" value="FAD-linked reductases, C-terminal domain"/>
    <property type="match status" value="1"/>
</dbReference>
<dbReference type="InterPro" id="IPR036188">
    <property type="entry name" value="FAD/NAD-bd_sf"/>
</dbReference>
<dbReference type="Gene3D" id="3.30.70.1400">
    <property type="entry name" value="Aminomethyltransferase beta-barrel domains"/>
    <property type="match status" value="1"/>
</dbReference>
<dbReference type="Pfam" id="PF08669">
    <property type="entry name" value="GCV_T_C"/>
    <property type="match status" value="1"/>
</dbReference>
<comment type="similarity">
    <text evidence="1">Belongs to the GcvT family.</text>
</comment>
<name>A0ABT3STR4_9GAMM</name>
<feature type="domain" description="FAD dependent oxidoreductase" evidence="4">
    <location>
        <begin position="7"/>
        <end position="365"/>
    </location>
</feature>
<feature type="domain" description="Aminomethyltransferase C-terminal" evidence="6">
    <location>
        <begin position="720"/>
        <end position="797"/>
    </location>
</feature>
<accession>A0ABT3STR4</accession>
<evidence type="ECO:0000259" key="7">
    <source>
        <dbReference type="Pfam" id="PF16350"/>
    </source>
</evidence>
<dbReference type="Gene3D" id="2.40.30.110">
    <property type="entry name" value="Aminomethyltransferase beta-barrel domains"/>
    <property type="match status" value="1"/>
</dbReference>
<keyword evidence="3" id="KW-0560">Oxidoreductase</keyword>
<dbReference type="InterPro" id="IPR006076">
    <property type="entry name" value="FAD-dep_OxRdtase"/>
</dbReference>
<dbReference type="InterPro" id="IPR006222">
    <property type="entry name" value="GCVT_N"/>
</dbReference>
<dbReference type="InterPro" id="IPR028896">
    <property type="entry name" value="GcvT/YgfZ/DmdA"/>
</dbReference>
<dbReference type="PANTHER" id="PTHR43757">
    <property type="entry name" value="AMINOMETHYLTRANSFERASE"/>
    <property type="match status" value="1"/>
</dbReference>